<dbReference type="EMBL" id="CP043329">
    <property type="protein sequence ID" value="QEK51535.1"/>
    <property type="molecule type" value="Genomic_DNA"/>
</dbReference>
<name>A0A5C0VFT6_9SPHI</name>
<sequence length="228" mass="24010">MKKNNFLKQILSGALLLAVAAGFTSCKKDDVDETGSARIKVVNASSTSTPQSVFLANSAIVQGDLAFNNSSDYITTNSGNNLQLEFRNEGASTAYASGRFDVDNGSSYTAFLAGDGQQARVKLYKDDLAAPSGGQAKVRFVHLSDAAPANVDIRRSSGANLAANLAKDNASNFMNIEPGILSLQVYAAGGTQNLGSFDLSSFAEGRIYTVYVTGSSTQSITVRQITHN</sequence>
<dbReference type="KEGG" id="pej:FYC62_07565"/>
<protein>
    <submittedName>
        <fullName evidence="3">DUF4397 domain-containing protein</fullName>
    </submittedName>
</protein>
<dbReference type="InterPro" id="IPR025510">
    <property type="entry name" value="DUF4397"/>
</dbReference>
<dbReference type="Proteomes" id="UP000323653">
    <property type="component" value="Chromosome"/>
</dbReference>
<proteinExistence type="predicted"/>
<evidence type="ECO:0000259" key="2">
    <source>
        <dbReference type="Pfam" id="PF14344"/>
    </source>
</evidence>
<reference evidence="3 4" key="1">
    <citation type="submission" date="2019-08" db="EMBL/GenBank/DDBJ databases">
        <title>Pedobacter sp. nov., isolated from Han river, South Korea.</title>
        <authorList>
            <person name="Lee D.-H."/>
            <person name="Kim Y.-S."/>
            <person name="Hwang E.-M."/>
            <person name="Le Tran T.C."/>
            <person name="Cha C.-J."/>
        </authorList>
    </citation>
    <scope>NUCLEOTIDE SEQUENCE [LARGE SCALE GENOMIC DNA]</scope>
    <source>
        <strain evidence="3 4">CJ43</strain>
    </source>
</reference>
<feature type="signal peptide" evidence="1">
    <location>
        <begin position="1"/>
        <end position="20"/>
    </location>
</feature>
<dbReference type="Pfam" id="PF14344">
    <property type="entry name" value="DUF4397"/>
    <property type="match status" value="1"/>
</dbReference>
<feature type="domain" description="DUF4397" evidence="2">
    <location>
        <begin position="37"/>
        <end position="153"/>
    </location>
</feature>
<gene>
    <name evidence="3" type="ORF">FYC62_07565</name>
</gene>
<keyword evidence="4" id="KW-1185">Reference proteome</keyword>
<accession>A0A5C0VFT6</accession>
<keyword evidence="1" id="KW-0732">Signal</keyword>
<dbReference type="PROSITE" id="PS51257">
    <property type="entry name" value="PROKAR_LIPOPROTEIN"/>
    <property type="match status" value="1"/>
</dbReference>
<organism evidence="3 4">
    <name type="scientific">Pedobacter aquae</name>
    <dbReference type="NCBI Taxonomy" id="2605747"/>
    <lineage>
        <taxon>Bacteria</taxon>
        <taxon>Pseudomonadati</taxon>
        <taxon>Bacteroidota</taxon>
        <taxon>Sphingobacteriia</taxon>
        <taxon>Sphingobacteriales</taxon>
        <taxon>Sphingobacteriaceae</taxon>
        <taxon>Pedobacter</taxon>
    </lineage>
</organism>
<evidence type="ECO:0000313" key="3">
    <source>
        <dbReference type="EMBL" id="QEK51535.1"/>
    </source>
</evidence>
<dbReference type="AlphaFoldDB" id="A0A5C0VFT6"/>
<evidence type="ECO:0000256" key="1">
    <source>
        <dbReference type="SAM" id="SignalP"/>
    </source>
</evidence>
<feature type="chain" id="PRO_5023016208" evidence="1">
    <location>
        <begin position="21"/>
        <end position="228"/>
    </location>
</feature>
<dbReference type="RefSeq" id="WP_039450552.1">
    <property type="nucleotide sequence ID" value="NZ_CP043329.1"/>
</dbReference>
<evidence type="ECO:0000313" key="4">
    <source>
        <dbReference type="Proteomes" id="UP000323653"/>
    </source>
</evidence>